<feature type="transmembrane region" description="Helical" evidence="1">
    <location>
        <begin position="12"/>
        <end position="28"/>
    </location>
</feature>
<dbReference type="Proteomes" id="UP000256431">
    <property type="component" value="Unassembled WGS sequence"/>
</dbReference>
<feature type="transmembrane region" description="Helical" evidence="1">
    <location>
        <begin position="40"/>
        <end position="59"/>
    </location>
</feature>
<organism evidence="2 3">
    <name type="scientific">Marinobacter flavimaris</name>
    <dbReference type="NCBI Taxonomy" id="262076"/>
    <lineage>
        <taxon>Bacteria</taxon>
        <taxon>Pseudomonadati</taxon>
        <taxon>Pseudomonadota</taxon>
        <taxon>Gammaproteobacteria</taxon>
        <taxon>Pseudomonadales</taxon>
        <taxon>Marinobacteraceae</taxon>
        <taxon>Marinobacter</taxon>
    </lineage>
</organism>
<dbReference type="NCBIfam" id="NF038050">
    <property type="entry name" value="NrtS"/>
    <property type="match status" value="1"/>
</dbReference>
<dbReference type="AlphaFoldDB" id="A0A3D8H1D0"/>
<gene>
    <name evidence="2" type="ORF">DXI23_15505</name>
</gene>
<keyword evidence="1" id="KW-0812">Transmembrane</keyword>
<evidence type="ECO:0000256" key="1">
    <source>
        <dbReference type="SAM" id="Phobius"/>
    </source>
</evidence>
<dbReference type="EMBL" id="QRDH01000007">
    <property type="protein sequence ID" value="RDU40179.1"/>
    <property type="molecule type" value="Genomic_DNA"/>
</dbReference>
<sequence>MQLLELFRRYHKQAAKVALVVGSILLLINQHDALFGYQKIQWLPAVLTYCVPFCVFMLGKLSSERDCQRSSGLNVPVSRYR</sequence>
<accession>A0A3D8H1D0</accession>
<dbReference type="InterPro" id="IPR047700">
    <property type="entry name" value="NrtS-like"/>
</dbReference>
<comment type="caution">
    <text evidence="2">The sequence shown here is derived from an EMBL/GenBank/DDBJ whole genome shotgun (WGS) entry which is preliminary data.</text>
</comment>
<keyword evidence="1" id="KW-0472">Membrane</keyword>
<keyword evidence="1" id="KW-1133">Transmembrane helix</keyword>
<evidence type="ECO:0000313" key="3">
    <source>
        <dbReference type="Proteomes" id="UP000256431"/>
    </source>
</evidence>
<dbReference type="GeneID" id="78560258"/>
<keyword evidence="3" id="KW-1185">Reference proteome</keyword>
<evidence type="ECO:0000313" key="2">
    <source>
        <dbReference type="EMBL" id="RDU40179.1"/>
    </source>
</evidence>
<reference evidence="2 3" key="1">
    <citation type="submission" date="2018-08" db="EMBL/GenBank/DDBJ databases">
        <title>Genome sequence of Marinobacter flavimaris KCTC 12185.</title>
        <authorList>
            <person name="Chun J."/>
            <person name="Kim B.-Y."/>
            <person name="Choi S.-B."/>
            <person name="Kwak M.-J."/>
        </authorList>
    </citation>
    <scope>NUCLEOTIDE SEQUENCE [LARGE SCALE GENOMIC DNA]</scope>
    <source>
        <strain evidence="2 3">KCTC 12185</strain>
    </source>
</reference>
<name>A0A3D8H1D0_9GAMM</name>
<proteinExistence type="predicted"/>
<protein>
    <submittedName>
        <fullName evidence="2">Dihydrolipoamide dehydrogenase</fullName>
    </submittedName>
</protein>
<dbReference type="RefSeq" id="WP_014577039.1">
    <property type="nucleotide sequence ID" value="NZ_PSSW01000007.1"/>
</dbReference>